<gene>
    <name evidence="4" type="ORF">HY834_19065</name>
</gene>
<dbReference type="InterPro" id="IPR001789">
    <property type="entry name" value="Sig_transdc_resp-reg_receiver"/>
</dbReference>
<reference evidence="4" key="1">
    <citation type="submission" date="2020-07" db="EMBL/GenBank/DDBJ databases">
        <title>Huge and variable diversity of episymbiotic CPR bacteria and DPANN archaea in groundwater ecosystems.</title>
        <authorList>
            <person name="He C.Y."/>
            <person name="Keren R."/>
            <person name="Whittaker M."/>
            <person name="Farag I.F."/>
            <person name="Doudna J."/>
            <person name="Cate J.H.D."/>
            <person name="Banfield J.F."/>
        </authorList>
    </citation>
    <scope>NUCLEOTIDE SEQUENCE</scope>
    <source>
        <strain evidence="4">NC_groundwater_1586_Pr3_B-0.1um_66_15</strain>
    </source>
</reference>
<organism evidence="4 5">
    <name type="scientific">Devosia nanyangense</name>
    <dbReference type="NCBI Taxonomy" id="1228055"/>
    <lineage>
        <taxon>Bacteria</taxon>
        <taxon>Pseudomonadati</taxon>
        <taxon>Pseudomonadota</taxon>
        <taxon>Alphaproteobacteria</taxon>
        <taxon>Hyphomicrobiales</taxon>
        <taxon>Devosiaceae</taxon>
        <taxon>Devosia</taxon>
    </lineage>
</organism>
<protein>
    <submittedName>
        <fullName evidence="4">Response regulator</fullName>
    </submittedName>
</protein>
<accession>A0A933P0P3</accession>
<comment type="caution">
    <text evidence="4">The sequence shown here is derived from an EMBL/GenBank/DDBJ whole genome shotgun (WGS) entry which is preliminary data.</text>
</comment>
<feature type="modified residue" description="4-aspartylphosphate" evidence="2">
    <location>
        <position position="103"/>
    </location>
</feature>
<evidence type="ECO:0000313" key="5">
    <source>
        <dbReference type="Proteomes" id="UP000782610"/>
    </source>
</evidence>
<dbReference type="PANTHER" id="PTHR43547:SF2">
    <property type="entry name" value="HYBRID SIGNAL TRANSDUCTION HISTIDINE KINASE C"/>
    <property type="match status" value="1"/>
</dbReference>
<feature type="domain" description="Response regulatory" evidence="3">
    <location>
        <begin position="54"/>
        <end position="169"/>
    </location>
</feature>
<dbReference type="SMART" id="SM00448">
    <property type="entry name" value="REC"/>
    <property type="match status" value="1"/>
</dbReference>
<dbReference type="AlphaFoldDB" id="A0A933P0P3"/>
<dbReference type="SUPFAM" id="SSF52172">
    <property type="entry name" value="CheY-like"/>
    <property type="match status" value="1"/>
</dbReference>
<proteinExistence type="predicted"/>
<dbReference type="Proteomes" id="UP000782610">
    <property type="component" value="Unassembled WGS sequence"/>
</dbReference>
<dbReference type="PROSITE" id="PS50110">
    <property type="entry name" value="RESPONSE_REGULATORY"/>
    <property type="match status" value="1"/>
</dbReference>
<evidence type="ECO:0000259" key="3">
    <source>
        <dbReference type="PROSITE" id="PS50110"/>
    </source>
</evidence>
<evidence type="ECO:0000256" key="2">
    <source>
        <dbReference type="PROSITE-ProRule" id="PRU00169"/>
    </source>
</evidence>
<dbReference type="Gene3D" id="3.40.50.2300">
    <property type="match status" value="1"/>
</dbReference>
<dbReference type="Pfam" id="PF00072">
    <property type="entry name" value="Response_reg"/>
    <property type="match status" value="1"/>
</dbReference>
<evidence type="ECO:0000256" key="1">
    <source>
        <dbReference type="ARBA" id="ARBA00022553"/>
    </source>
</evidence>
<dbReference type="EMBL" id="JACRAF010000063">
    <property type="protein sequence ID" value="MBI4923842.1"/>
    <property type="molecule type" value="Genomic_DNA"/>
</dbReference>
<keyword evidence="1 2" id="KW-0597">Phosphoprotein</keyword>
<name>A0A933P0P3_9HYPH</name>
<dbReference type="InterPro" id="IPR036890">
    <property type="entry name" value="HATPase_C_sf"/>
</dbReference>
<sequence>MVFGFMKQSGGHINVYSEEGVGTTFRLYLPRAAGAADKLEASANGPTVDGGPETILAVEDNPGLRSLVVKQLSQLGYRCLEAEDGPAALRVLETEAVDLLFSDVVMPGGISGYELGRIARTRWPALKVLLTSGFPEEKLNGNGGPPWNMQLLIKPYRKEDLARLLREVLAE</sequence>
<dbReference type="GO" id="GO:0000155">
    <property type="term" value="F:phosphorelay sensor kinase activity"/>
    <property type="evidence" value="ECO:0007669"/>
    <property type="project" value="TreeGrafter"/>
</dbReference>
<dbReference type="InterPro" id="IPR011006">
    <property type="entry name" value="CheY-like_superfamily"/>
</dbReference>
<dbReference type="PANTHER" id="PTHR43547">
    <property type="entry name" value="TWO-COMPONENT HISTIDINE KINASE"/>
    <property type="match status" value="1"/>
</dbReference>
<evidence type="ECO:0000313" key="4">
    <source>
        <dbReference type="EMBL" id="MBI4923842.1"/>
    </source>
</evidence>
<dbReference type="Gene3D" id="3.30.565.10">
    <property type="entry name" value="Histidine kinase-like ATPase, C-terminal domain"/>
    <property type="match status" value="1"/>
</dbReference>
<dbReference type="SUPFAM" id="SSF55874">
    <property type="entry name" value="ATPase domain of HSP90 chaperone/DNA topoisomerase II/histidine kinase"/>
    <property type="match status" value="1"/>
</dbReference>